<reference evidence="2" key="1">
    <citation type="submission" date="2025-08" db="UniProtKB">
        <authorList>
            <consortium name="RefSeq"/>
        </authorList>
    </citation>
    <scope>IDENTIFICATION</scope>
    <source>
        <tissue evidence="2">Blood</tissue>
    </source>
</reference>
<protein>
    <submittedName>
        <fullName evidence="2">Vomeronasal type-1 receptor 4-like</fullName>
    </submittedName>
</protein>
<name>A0AC58QYF4_CAMBA</name>
<proteinExistence type="predicted"/>
<organism evidence="1 2">
    <name type="scientific">Camelus bactrianus</name>
    <name type="common">Bactrian camel</name>
    <dbReference type="NCBI Taxonomy" id="9837"/>
    <lineage>
        <taxon>Eukaryota</taxon>
        <taxon>Metazoa</taxon>
        <taxon>Chordata</taxon>
        <taxon>Craniata</taxon>
        <taxon>Vertebrata</taxon>
        <taxon>Euteleostomi</taxon>
        <taxon>Mammalia</taxon>
        <taxon>Eutheria</taxon>
        <taxon>Laurasiatheria</taxon>
        <taxon>Artiodactyla</taxon>
        <taxon>Tylopoda</taxon>
        <taxon>Camelidae</taxon>
        <taxon>Camelus</taxon>
    </lineage>
</organism>
<keyword evidence="1" id="KW-1185">Reference proteome</keyword>
<sequence length="315" mass="36958">MFSSNEMFQFFDVFQICVGFMGNSFLFLSYMCMFITQYHMKNARDLIFIHLTLVNVLTILFNLIPHLMSSFGERHFLNDLGCKATLYAFRVTRGLSICTTAFLNAFQAITISPRNSTWAWFKSKISICIYPSFFSFWLINMLIYIHVIETVVARRNVTYVGVWHSYIRCQSKPADKHLSKTFICVMVIRDLFFVVLIVCSSVYMVNLLYKHRRRVQHIHSLSLSSQSSPEIKATHTILLLVSCFVFFYFLENVITLYLLYNPKRNPTLERIIWIISSCYPTICPFVLMKNNKIISKIISPISKMRITFSQKAFRR</sequence>
<evidence type="ECO:0000313" key="1">
    <source>
        <dbReference type="Proteomes" id="UP001732780"/>
    </source>
</evidence>
<gene>
    <name evidence="2" type="primary">LOC141578742</name>
</gene>
<accession>A0AC58QYF4</accession>
<evidence type="ECO:0000313" key="2">
    <source>
        <dbReference type="RefSeq" id="XP_074227308.1"/>
    </source>
</evidence>
<dbReference type="Proteomes" id="UP001732780">
    <property type="component" value="Chromosome 9"/>
</dbReference>
<dbReference type="RefSeq" id="XP_074227308.1">
    <property type="nucleotide sequence ID" value="XM_074371207.1"/>
</dbReference>